<dbReference type="GO" id="GO:0004180">
    <property type="term" value="F:carboxypeptidase activity"/>
    <property type="evidence" value="ECO:0007669"/>
    <property type="project" value="UniProtKB-ARBA"/>
</dbReference>
<accession>A0A1H7XZF7</accession>
<dbReference type="GO" id="GO:0009252">
    <property type="term" value="P:peptidoglycan biosynthetic process"/>
    <property type="evidence" value="ECO:0007669"/>
    <property type="project" value="UniProtKB-UniPathway"/>
</dbReference>
<gene>
    <name evidence="9" type="ORF">SAMN04489760_11320</name>
</gene>
<evidence type="ECO:0000256" key="1">
    <source>
        <dbReference type="ARBA" id="ARBA00004752"/>
    </source>
</evidence>
<sequence>MIHSTGKTVSVVLLSLMLLVTALGQNGLFAGGSGDEMPIAIQSRLTAAAARKLAITGGETLFSPRELKKFYSRRGFRPAWIGQEGPLPITDSLLSALRKASRHGLQPEDYHLASIEALLSRSKGFFGRKSLSVEESENLELLLTDAFFLYAADLASGKMRGEKRKAHWYLRERVAPDLTEALEEALESGQMQPVLESLAPISPSYIRLRTALLKYREIDRRGGWSVLPADTAGLKKGNRNKRVVLLRKRLQISRDLSYAEDSEGSEDKDLFDDSLEEAVRSFQQRHGLTVDGIVGSGTLESLNVPAARRVRQIEINLERLRWMPDQLGNQLVVINIPEFRLRVLEDEKELMTSRIVVGKHFQNTPVFDSRITHCILNPYWYVPRSIALDEVLPLIRQYPEYFNWEKMKVLAGSKVIPPWEVNWEKVSASNFKYQLRQDPGLKNPLGRIKFVFPNSFDVYLHDTPDRYLFEWAERSFSHGCIRVEKTTELAVTLLHGKPSREALLSTMESGEMKTIRLPRPVEIQVLYFTAWVDDDGSVQFRRDIYKYDEPLQLAMEKAVHRSGTGKN</sequence>
<dbReference type="PANTHER" id="PTHR41533">
    <property type="entry name" value="L,D-TRANSPEPTIDASE HI_1667-RELATED"/>
    <property type="match status" value="1"/>
</dbReference>
<dbReference type="EMBL" id="FOBS01000013">
    <property type="protein sequence ID" value="SEM39103.1"/>
    <property type="molecule type" value="Genomic_DNA"/>
</dbReference>
<name>A0A1H7XZF7_9BACT</name>
<dbReference type="GO" id="GO:0016740">
    <property type="term" value="F:transferase activity"/>
    <property type="evidence" value="ECO:0007669"/>
    <property type="project" value="UniProtKB-KW"/>
</dbReference>
<dbReference type="SUPFAM" id="SSF47090">
    <property type="entry name" value="PGBD-like"/>
    <property type="match status" value="1"/>
</dbReference>
<proteinExistence type="inferred from homology"/>
<dbReference type="InterPro" id="IPR036366">
    <property type="entry name" value="PGBDSf"/>
</dbReference>
<dbReference type="PROSITE" id="PS52029">
    <property type="entry name" value="LD_TPASE"/>
    <property type="match status" value="1"/>
</dbReference>
<dbReference type="STRING" id="43775.SAMN04489760_11320"/>
<evidence type="ECO:0000259" key="8">
    <source>
        <dbReference type="PROSITE" id="PS52029"/>
    </source>
</evidence>
<dbReference type="CDD" id="cd16913">
    <property type="entry name" value="YkuD_like"/>
    <property type="match status" value="1"/>
</dbReference>
<feature type="active site" description="Proton donor/acceptor" evidence="7">
    <location>
        <position position="461"/>
    </location>
</feature>
<dbReference type="GO" id="GO:0071555">
    <property type="term" value="P:cell wall organization"/>
    <property type="evidence" value="ECO:0007669"/>
    <property type="project" value="UniProtKB-UniRule"/>
</dbReference>
<organism evidence="9 10">
    <name type="scientific">Syntrophus gentianae</name>
    <dbReference type="NCBI Taxonomy" id="43775"/>
    <lineage>
        <taxon>Bacteria</taxon>
        <taxon>Pseudomonadati</taxon>
        <taxon>Thermodesulfobacteriota</taxon>
        <taxon>Syntrophia</taxon>
        <taxon>Syntrophales</taxon>
        <taxon>Syntrophaceae</taxon>
        <taxon>Syntrophus</taxon>
    </lineage>
</organism>
<evidence type="ECO:0000313" key="9">
    <source>
        <dbReference type="EMBL" id="SEM39103.1"/>
    </source>
</evidence>
<dbReference type="AlphaFoldDB" id="A0A1H7XZF7"/>
<evidence type="ECO:0000256" key="5">
    <source>
        <dbReference type="ARBA" id="ARBA00022984"/>
    </source>
</evidence>
<dbReference type="InterPro" id="IPR036365">
    <property type="entry name" value="PGBD-like_sf"/>
</dbReference>
<dbReference type="UniPathway" id="UPA00219"/>
<dbReference type="PANTHER" id="PTHR41533:SF2">
    <property type="entry name" value="BLR7131 PROTEIN"/>
    <property type="match status" value="1"/>
</dbReference>
<dbReference type="GO" id="GO:0008360">
    <property type="term" value="P:regulation of cell shape"/>
    <property type="evidence" value="ECO:0007669"/>
    <property type="project" value="UniProtKB-UniRule"/>
</dbReference>
<dbReference type="InterPro" id="IPR002477">
    <property type="entry name" value="Peptidoglycan-bd-like"/>
</dbReference>
<keyword evidence="6 7" id="KW-0961">Cell wall biogenesis/degradation</keyword>
<dbReference type="SUPFAM" id="SSF141523">
    <property type="entry name" value="L,D-transpeptidase catalytic domain-like"/>
    <property type="match status" value="1"/>
</dbReference>
<evidence type="ECO:0000256" key="6">
    <source>
        <dbReference type="ARBA" id="ARBA00023316"/>
    </source>
</evidence>
<protein>
    <submittedName>
        <fullName evidence="9">Murein L,D-transpeptidase YcbB/YkuD</fullName>
    </submittedName>
</protein>
<dbReference type="OrthoDB" id="9778545at2"/>
<dbReference type="InterPro" id="IPR005490">
    <property type="entry name" value="LD_TPept_cat_dom"/>
</dbReference>
<keyword evidence="3" id="KW-0808">Transferase</keyword>
<dbReference type="Pfam" id="PF03734">
    <property type="entry name" value="YkuD"/>
    <property type="match status" value="1"/>
</dbReference>
<reference evidence="9 10" key="1">
    <citation type="submission" date="2016-10" db="EMBL/GenBank/DDBJ databases">
        <authorList>
            <person name="de Groot N.N."/>
        </authorList>
    </citation>
    <scope>NUCLEOTIDE SEQUENCE [LARGE SCALE GENOMIC DNA]</scope>
    <source>
        <strain evidence="9 10">DSM 8423</strain>
    </source>
</reference>
<keyword evidence="4 7" id="KW-0133">Cell shape</keyword>
<keyword evidence="5 7" id="KW-0573">Peptidoglycan synthesis</keyword>
<feature type="active site" description="Nucleophile" evidence="7">
    <location>
        <position position="480"/>
    </location>
</feature>
<evidence type="ECO:0000256" key="3">
    <source>
        <dbReference type="ARBA" id="ARBA00022679"/>
    </source>
</evidence>
<comment type="similarity">
    <text evidence="2">Belongs to the YkuD family.</text>
</comment>
<comment type="pathway">
    <text evidence="1 7">Cell wall biogenesis; peptidoglycan biosynthesis.</text>
</comment>
<feature type="domain" description="L,D-TPase catalytic" evidence="8">
    <location>
        <begin position="330"/>
        <end position="502"/>
    </location>
</feature>
<dbReference type="RefSeq" id="WP_093883551.1">
    <property type="nucleotide sequence ID" value="NZ_FOBS01000013.1"/>
</dbReference>
<dbReference type="InterPro" id="IPR038063">
    <property type="entry name" value="Transpep_catalytic_dom"/>
</dbReference>
<dbReference type="Gene3D" id="2.40.440.10">
    <property type="entry name" value="L,D-transpeptidase catalytic domain-like"/>
    <property type="match status" value="1"/>
</dbReference>
<evidence type="ECO:0000256" key="7">
    <source>
        <dbReference type="PROSITE-ProRule" id="PRU01373"/>
    </source>
</evidence>
<keyword evidence="10" id="KW-1185">Reference proteome</keyword>
<dbReference type="Pfam" id="PF20142">
    <property type="entry name" value="Scaffold"/>
    <property type="match status" value="1"/>
</dbReference>
<dbReference type="Gene3D" id="1.10.101.10">
    <property type="entry name" value="PGBD-like superfamily/PGBD"/>
    <property type="match status" value="1"/>
</dbReference>
<dbReference type="InterPro" id="IPR045380">
    <property type="entry name" value="LD_TPept_scaffold_dom"/>
</dbReference>
<evidence type="ECO:0000256" key="2">
    <source>
        <dbReference type="ARBA" id="ARBA00005992"/>
    </source>
</evidence>
<dbReference type="InterPro" id="IPR052905">
    <property type="entry name" value="LD-transpeptidase_YkuD-like"/>
</dbReference>
<dbReference type="Pfam" id="PF01471">
    <property type="entry name" value="PG_binding_1"/>
    <property type="match status" value="1"/>
</dbReference>
<dbReference type="Proteomes" id="UP000198744">
    <property type="component" value="Unassembled WGS sequence"/>
</dbReference>
<evidence type="ECO:0000256" key="4">
    <source>
        <dbReference type="ARBA" id="ARBA00022960"/>
    </source>
</evidence>
<evidence type="ECO:0000313" key="10">
    <source>
        <dbReference type="Proteomes" id="UP000198744"/>
    </source>
</evidence>